<protein>
    <submittedName>
        <fullName evidence="1">Uncharacterized protein</fullName>
    </submittedName>
</protein>
<gene>
    <name evidence="1" type="ORF">SAMN05661012_01832</name>
</gene>
<accession>A0A1K1PCA8</accession>
<dbReference type="Proteomes" id="UP000183788">
    <property type="component" value="Unassembled WGS sequence"/>
</dbReference>
<proteinExistence type="predicted"/>
<evidence type="ECO:0000313" key="2">
    <source>
        <dbReference type="Proteomes" id="UP000183788"/>
    </source>
</evidence>
<evidence type="ECO:0000313" key="1">
    <source>
        <dbReference type="EMBL" id="SFW45434.1"/>
    </source>
</evidence>
<dbReference type="EMBL" id="FPIZ01000005">
    <property type="protein sequence ID" value="SFW45434.1"/>
    <property type="molecule type" value="Genomic_DNA"/>
</dbReference>
<organism evidence="1 2">
    <name type="scientific">Chitinophaga sancti</name>
    <dbReference type="NCBI Taxonomy" id="1004"/>
    <lineage>
        <taxon>Bacteria</taxon>
        <taxon>Pseudomonadati</taxon>
        <taxon>Bacteroidota</taxon>
        <taxon>Chitinophagia</taxon>
        <taxon>Chitinophagales</taxon>
        <taxon>Chitinophagaceae</taxon>
        <taxon>Chitinophaga</taxon>
    </lineage>
</organism>
<name>A0A1K1PCA8_9BACT</name>
<dbReference type="AlphaFoldDB" id="A0A1K1PCA8"/>
<sequence length="49" mass="5425">MASFPHTYLYSKGKTESPIIGDLIKSPSAGDQSKCFDPLHFVVIITRVE</sequence>
<reference evidence="1 2" key="1">
    <citation type="submission" date="2016-11" db="EMBL/GenBank/DDBJ databases">
        <authorList>
            <person name="Jaros S."/>
            <person name="Januszkiewicz K."/>
            <person name="Wedrychowicz H."/>
        </authorList>
    </citation>
    <scope>NUCLEOTIDE SEQUENCE [LARGE SCALE GENOMIC DNA]</scope>
    <source>
        <strain evidence="1 2">DSM 784</strain>
    </source>
</reference>